<keyword evidence="5 8" id="KW-0863">Zinc-finger</keyword>
<comment type="catalytic activity">
    <reaction evidence="1">
        <text>S-ubiquitinyl-[E2 ubiquitin-conjugating enzyme]-L-cysteine + [acceptor protein]-L-lysine = [E2 ubiquitin-conjugating enzyme]-L-cysteine + N(6)-ubiquitinyl-[acceptor protein]-L-lysine.</text>
        <dbReference type="EC" id="2.3.2.27"/>
    </reaction>
</comment>
<dbReference type="InterPro" id="IPR013083">
    <property type="entry name" value="Znf_RING/FYVE/PHD"/>
</dbReference>
<organism evidence="10 11">
    <name type="scientific">Adiantum capillus-veneris</name>
    <name type="common">Maidenhair fern</name>
    <dbReference type="NCBI Taxonomy" id="13818"/>
    <lineage>
        <taxon>Eukaryota</taxon>
        <taxon>Viridiplantae</taxon>
        <taxon>Streptophyta</taxon>
        <taxon>Embryophyta</taxon>
        <taxon>Tracheophyta</taxon>
        <taxon>Polypodiopsida</taxon>
        <taxon>Polypodiidae</taxon>
        <taxon>Polypodiales</taxon>
        <taxon>Pteridineae</taxon>
        <taxon>Pteridaceae</taxon>
        <taxon>Vittarioideae</taxon>
        <taxon>Adiantum</taxon>
    </lineage>
</organism>
<dbReference type="SMART" id="SM00184">
    <property type="entry name" value="RING"/>
    <property type="match status" value="1"/>
</dbReference>
<dbReference type="GO" id="GO:0005737">
    <property type="term" value="C:cytoplasm"/>
    <property type="evidence" value="ECO:0007669"/>
    <property type="project" value="TreeGrafter"/>
</dbReference>
<evidence type="ECO:0000313" key="10">
    <source>
        <dbReference type="EMBL" id="KAI5072966.1"/>
    </source>
</evidence>
<dbReference type="Pfam" id="PF14369">
    <property type="entry name" value="Zn_ribbon_19"/>
    <property type="match status" value="1"/>
</dbReference>
<dbReference type="FunFam" id="3.30.40.10:FF:000022">
    <property type="entry name" value="E3 ubiquitin-protein ligase RING1-like"/>
    <property type="match status" value="1"/>
</dbReference>
<accession>A0A9D4US27</accession>
<dbReference type="AlphaFoldDB" id="A0A9D4US27"/>
<evidence type="ECO:0000259" key="9">
    <source>
        <dbReference type="PROSITE" id="PS50089"/>
    </source>
</evidence>
<name>A0A9D4US27_ADICA</name>
<evidence type="ECO:0000256" key="2">
    <source>
        <dbReference type="ARBA" id="ARBA00012483"/>
    </source>
</evidence>
<proteinExistence type="predicted"/>
<evidence type="ECO:0000256" key="4">
    <source>
        <dbReference type="ARBA" id="ARBA00022723"/>
    </source>
</evidence>
<evidence type="ECO:0000256" key="7">
    <source>
        <dbReference type="ARBA" id="ARBA00022833"/>
    </source>
</evidence>
<dbReference type="GO" id="GO:0008270">
    <property type="term" value="F:zinc ion binding"/>
    <property type="evidence" value="ECO:0007669"/>
    <property type="project" value="UniProtKB-KW"/>
</dbReference>
<evidence type="ECO:0000256" key="5">
    <source>
        <dbReference type="ARBA" id="ARBA00022771"/>
    </source>
</evidence>
<dbReference type="EC" id="2.3.2.27" evidence="2"/>
<evidence type="ECO:0000256" key="8">
    <source>
        <dbReference type="PROSITE-ProRule" id="PRU00175"/>
    </source>
</evidence>
<feature type="domain" description="RING-type" evidence="9">
    <location>
        <begin position="287"/>
        <end position="328"/>
    </location>
</feature>
<protein>
    <recommendedName>
        <fullName evidence="2">RING-type E3 ubiquitin transferase</fullName>
        <ecNumber evidence="2">2.3.2.27</ecNumber>
    </recommendedName>
</protein>
<dbReference type="Proteomes" id="UP000886520">
    <property type="component" value="Chromosome 12"/>
</dbReference>
<keyword evidence="3" id="KW-0808">Transferase</keyword>
<dbReference type="PANTHER" id="PTHR15710:SF217">
    <property type="entry name" value="E3 UBIQUITIN-PROTEIN LIGASE RDUF2"/>
    <property type="match status" value="1"/>
</dbReference>
<dbReference type="PANTHER" id="PTHR15710">
    <property type="entry name" value="E3 UBIQUITIN-PROTEIN LIGASE PRAJA"/>
    <property type="match status" value="1"/>
</dbReference>
<sequence>MYKSSAFDKLVAIAHVCFPCPLQALILEPTHRDRPSFALLSGSSSSSSQTQNLGPSAMENALPAHWCHQCNAEITAAPSRGSDEGGGELICPTCGGSFIEAIESASSLFHVRHSLQGQGLRRQLFSSLRRLPASIDRVLAGTIGMPMPLDGMPLDAISIQEEMMLGNFFDDGDAAGNNNEWWIEHRNAERQEDYDVEYENDEGSMLESRSWGSAEEEYRAEELEDHETMFGNPGDYVDAHGFEQILQHFIESDDTRKGAPPAGKAIAEGLPTVFVTQKDVDDGSASCAVCKDEIPVNKPAKQLPCLHLYHSECILPWLEERNSCPICRFELPTDDPDYEEQRRCKIFEQRRGQEIGGESNASALSGAAGEEARLDTEGYGSEELVEMETDETFLDSLKEEITNEAIHSTEGHVNEELVEMESDDENEGIRSTEGHVNEELVEIESKDGDEVFLDSLKEETGNEDGADDSECERTEHVGMGSSLRKVFLSPLFGVVSVVAISCVGKFLMGSSCNRISVGYPAGRERDCTRSKVRWSNPFG</sequence>
<evidence type="ECO:0000256" key="1">
    <source>
        <dbReference type="ARBA" id="ARBA00000900"/>
    </source>
</evidence>
<dbReference type="OrthoDB" id="8062037at2759"/>
<dbReference type="InterPro" id="IPR001841">
    <property type="entry name" value="Znf_RING"/>
</dbReference>
<comment type="caution">
    <text evidence="10">The sequence shown here is derived from an EMBL/GenBank/DDBJ whole genome shotgun (WGS) entry which is preliminary data.</text>
</comment>
<dbReference type="Pfam" id="PF13639">
    <property type="entry name" value="zf-RING_2"/>
    <property type="match status" value="1"/>
</dbReference>
<keyword evidence="7" id="KW-0862">Zinc</keyword>
<dbReference type="SUPFAM" id="SSF57850">
    <property type="entry name" value="RING/U-box"/>
    <property type="match status" value="1"/>
</dbReference>
<dbReference type="InterPro" id="IPR039525">
    <property type="entry name" value="RNF126-like_zinc-ribbon"/>
</dbReference>
<dbReference type="Gene3D" id="3.30.40.10">
    <property type="entry name" value="Zinc/RING finger domain, C3HC4 (zinc finger)"/>
    <property type="match status" value="1"/>
</dbReference>
<gene>
    <name evidence="10" type="ORF">GOP47_0013072</name>
</gene>
<evidence type="ECO:0000313" key="11">
    <source>
        <dbReference type="Proteomes" id="UP000886520"/>
    </source>
</evidence>
<reference evidence="10" key="1">
    <citation type="submission" date="2021-01" db="EMBL/GenBank/DDBJ databases">
        <title>Adiantum capillus-veneris genome.</title>
        <authorList>
            <person name="Fang Y."/>
            <person name="Liao Q."/>
        </authorList>
    </citation>
    <scope>NUCLEOTIDE SEQUENCE</scope>
    <source>
        <strain evidence="10">H3</strain>
        <tissue evidence="10">Leaf</tissue>
    </source>
</reference>
<dbReference type="EMBL" id="JABFUD020000012">
    <property type="protein sequence ID" value="KAI5072966.1"/>
    <property type="molecule type" value="Genomic_DNA"/>
</dbReference>
<evidence type="ECO:0000256" key="6">
    <source>
        <dbReference type="ARBA" id="ARBA00022786"/>
    </source>
</evidence>
<keyword evidence="6" id="KW-0833">Ubl conjugation pathway</keyword>
<dbReference type="GO" id="GO:0016567">
    <property type="term" value="P:protein ubiquitination"/>
    <property type="evidence" value="ECO:0007669"/>
    <property type="project" value="TreeGrafter"/>
</dbReference>
<keyword evidence="4" id="KW-0479">Metal-binding</keyword>
<keyword evidence="11" id="KW-1185">Reference proteome</keyword>
<dbReference type="PROSITE" id="PS50089">
    <property type="entry name" value="ZF_RING_2"/>
    <property type="match status" value="1"/>
</dbReference>
<dbReference type="GO" id="GO:0061630">
    <property type="term" value="F:ubiquitin protein ligase activity"/>
    <property type="evidence" value="ECO:0007669"/>
    <property type="project" value="UniProtKB-EC"/>
</dbReference>
<evidence type="ECO:0000256" key="3">
    <source>
        <dbReference type="ARBA" id="ARBA00022679"/>
    </source>
</evidence>